<dbReference type="GO" id="GO:0050821">
    <property type="term" value="P:protein stabilization"/>
    <property type="evidence" value="ECO:0007669"/>
    <property type="project" value="TreeGrafter"/>
</dbReference>
<dbReference type="SUPFAM" id="SSF111384">
    <property type="entry name" value="OmpH-like"/>
    <property type="match status" value="1"/>
</dbReference>
<sequence>MVQLKKTQVKIISVLIALVFVGSVVALALSQSNNSIANAAASSNVGVVDYSQFSAIKDVTDMQAQMQKLAQDAEKDFNEKAAGMSDEQKQEYYQQTMQRLQQQQADMMEPVRAKIEAAVKEVADAKGITVVINKEAVVYGGTDLTQDVLKKLNK</sequence>
<evidence type="ECO:0000256" key="2">
    <source>
        <dbReference type="ARBA" id="ARBA00022729"/>
    </source>
</evidence>
<proteinExistence type="inferred from homology"/>
<organism evidence="3 4">
    <name type="scientific">Anaerovibrio lipolyticus</name>
    <dbReference type="NCBI Taxonomy" id="82374"/>
    <lineage>
        <taxon>Bacteria</taxon>
        <taxon>Bacillati</taxon>
        <taxon>Bacillota</taxon>
        <taxon>Negativicutes</taxon>
        <taxon>Selenomonadales</taxon>
        <taxon>Selenomonadaceae</taxon>
        <taxon>Anaerovibrio</taxon>
    </lineage>
</organism>
<dbReference type="SMART" id="SM00935">
    <property type="entry name" value="OmpH"/>
    <property type="match status" value="1"/>
</dbReference>
<dbReference type="AlphaFoldDB" id="A0A0B2K1Y4"/>
<evidence type="ECO:0000313" key="3">
    <source>
        <dbReference type="EMBL" id="KHM52756.1"/>
    </source>
</evidence>
<dbReference type="InterPro" id="IPR005632">
    <property type="entry name" value="Chaperone_Skp"/>
</dbReference>
<dbReference type="GO" id="GO:0051082">
    <property type="term" value="F:unfolded protein binding"/>
    <property type="evidence" value="ECO:0007669"/>
    <property type="project" value="InterPro"/>
</dbReference>
<dbReference type="Pfam" id="PF03938">
    <property type="entry name" value="OmpH"/>
    <property type="match status" value="1"/>
</dbReference>
<reference evidence="3 4" key="1">
    <citation type="journal article" date="2013" name="PLoS ONE">
        <title>Identification and characterization of three novel lipases belonging to families II and V from Anaerovibrio lipolyticus 5ST.</title>
        <authorList>
            <person name="Prive F."/>
            <person name="Kaderbhai N.N."/>
            <person name="Girdwood S."/>
            <person name="Worgan H.J."/>
            <person name="Pinloche E."/>
            <person name="Scollan N.D."/>
            <person name="Huws S.A."/>
            <person name="Newbold C.J."/>
        </authorList>
    </citation>
    <scope>NUCLEOTIDE SEQUENCE [LARGE SCALE GENOMIC DNA]</scope>
    <source>
        <strain evidence="3 4">5S</strain>
    </source>
</reference>
<keyword evidence="4" id="KW-1185">Reference proteome</keyword>
<gene>
    <name evidence="3" type="ORF">NZ47_02870</name>
</gene>
<dbReference type="STRING" id="82374.NZ47_02870"/>
<name>A0A0B2K1Y4_9FIRM</name>
<protein>
    <submittedName>
        <fullName evidence="3">Molecular chaperone Skp</fullName>
    </submittedName>
</protein>
<dbReference type="EMBL" id="JSCE01000055">
    <property type="protein sequence ID" value="KHM52756.1"/>
    <property type="molecule type" value="Genomic_DNA"/>
</dbReference>
<comment type="similarity">
    <text evidence="1">Belongs to the Skp family.</text>
</comment>
<accession>A0A0B2K1Y4</accession>
<evidence type="ECO:0000313" key="4">
    <source>
        <dbReference type="Proteomes" id="UP000030993"/>
    </source>
</evidence>
<dbReference type="RefSeq" id="WP_039206226.1">
    <property type="nucleotide sequence ID" value="NZ_JSCE01000055.1"/>
</dbReference>
<comment type="caution">
    <text evidence="3">The sequence shown here is derived from an EMBL/GenBank/DDBJ whole genome shotgun (WGS) entry which is preliminary data.</text>
</comment>
<dbReference type="PANTHER" id="PTHR35089">
    <property type="entry name" value="CHAPERONE PROTEIN SKP"/>
    <property type="match status" value="1"/>
</dbReference>
<evidence type="ECO:0000256" key="1">
    <source>
        <dbReference type="ARBA" id="ARBA00009091"/>
    </source>
</evidence>
<dbReference type="eggNOG" id="COG2825">
    <property type="taxonomic scope" value="Bacteria"/>
</dbReference>
<dbReference type="InterPro" id="IPR024930">
    <property type="entry name" value="Skp_dom_sf"/>
</dbReference>
<dbReference type="Proteomes" id="UP000030993">
    <property type="component" value="Unassembled WGS sequence"/>
</dbReference>
<dbReference type="GO" id="GO:0005829">
    <property type="term" value="C:cytosol"/>
    <property type="evidence" value="ECO:0007669"/>
    <property type="project" value="TreeGrafter"/>
</dbReference>
<dbReference type="Gene3D" id="3.30.910.20">
    <property type="entry name" value="Skp domain"/>
    <property type="match status" value="1"/>
</dbReference>
<dbReference type="PANTHER" id="PTHR35089:SF1">
    <property type="entry name" value="CHAPERONE PROTEIN SKP"/>
    <property type="match status" value="1"/>
</dbReference>
<keyword evidence="2" id="KW-0732">Signal</keyword>